<comment type="caution">
    <text evidence="1">The sequence shown here is derived from an EMBL/GenBank/DDBJ whole genome shotgun (WGS) entry which is preliminary data.</text>
</comment>
<sequence>MLFTLWTGQGQQDADTSVKMAIEKFFEAFHTRDSVSLRQMVSSGIRMQTVGKSSTGADSVQTVPFGNFLRSIASIPDSVIIEERLSSISVRTDGSLAQAWTPYTFYVNGNLSHCGANAFQLFREKGTWKIFHIIDTRRREGCDE</sequence>
<proteinExistence type="predicted"/>
<name>A0A6P0UCY1_9FLAO</name>
<dbReference type="Proteomes" id="UP000468443">
    <property type="component" value="Unassembled WGS sequence"/>
</dbReference>
<dbReference type="AlphaFoldDB" id="A0A6P0UCY1"/>
<evidence type="ECO:0000313" key="1">
    <source>
        <dbReference type="EMBL" id="NER11114.1"/>
    </source>
</evidence>
<gene>
    <name evidence="1" type="ORF">GWK09_11340</name>
</gene>
<reference evidence="1 2" key="1">
    <citation type="submission" date="2020-01" db="EMBL/GenBank/DDBJ databases">
        <title>Muriicola jejuensis KCTC 22299.</title>
        <authorList>
            <person name="Wang G."/>
        </authorList>
    </citation>
    <scope>NUCLEOTIDE SEQUENCE [LARGE SCALE GENOMIC DNA]</scope>
    <source>
        <strain evidence="1 2">KCTC 22299</strain>
    </source>
</reference>
<dbReference type="EMBL" id="JAABOP010000003">
    <property type="protein sequence ID" value="NER11114.1"/>
    <property type="molecule type" value="Genomic_DNA"/>
</dbReference>
<keyword evidence="2" id="KW-1185">Reference proteome</keyword>
<dbReference type="SUPFAM" id="SSF54427">
    <property type="entry name" value="NTF2-like"/>
    <property type="match status" value="1"/>
</dbReference>
<protein>
    <submittedName>
        <fullName evidence="1">Nuclear transport factor 2 family protein</fullName>
    </submittedName>
</protein>
<dbReference type="Gene3D" id="3.10.450.50">
    <property type="match status" value="1"/>
</dbReference>
<evidence type="ECO:0000313" key="2">
    <source>
        <dbReference type="Proteomes" id="UP000468443"/>
    </source>
</evidence>
<accession>A0A6P0UCY1</accession>
<dbReference type="InterPro" id="IPR032710">
    <property type="entry name" value="NTF2-like_dom_sf"/>
</dbReference>
<organism evidence="1 2">
    <name type="scientific">Muriicola jejuensis</name>
    <dbReference type="NCBI Taxonomy" id="504488"/>
    <lineage>
        <taxon>Bacteria</taxon>
        <taxon>Pseudomonadati</taxon>
        <taxon>Bacteroidota</taxon>
        <taxon>Flavobacteriia</taxon>
        <taxon>Flavobacteriales</taxon>
        <taxon>Flavobacteriaceae</taxon>
        <taxon>Muriicola</taxon>
    </lineage>
</organism>